<dbReference type="AlphaFoldDB" id="A0A256GJ67"/>
<dbReference type="Proteomes" id="UP000216188">
    <property type="component" value="Unassembled WGS sequence"/>
</dbReference>
<sequence length="43" mass="5011">MGFIGHLSLFQLKRYRGNRSNSFLRIILCKTAAQYCWKCNQSG</sequence>
<name>A0A256GJ67_9HYPH</name>
<organism evidence="1 2">
    <name type="scientific">Brucella pseudogrignonensis</name>
    <dbReference type="NCBI Taxonomy" id="419475"/>
    <lineage>
        <taxon>Bacteria</taxon>
        <taxon>Pseudomonadati</taxon>
        <taxon>Pseudomonadota</taxon>
        <taxon>Alphaproteobacteria</taxon>
        <taxon>Hyphomicrobiales</taxon>
        <taxon>Brucellaceae</taxon>
        <taxon>Brucella/Ochrobactrum group</taxon>
        <taxon>Brucella</taxon>
    </lineage>
</organism>
<accession>A0A256GJ67</accession>
<gene>
    <name evidence="1" type="ORF">CEV34_1551</name>
</gene>
<evidence type="ECO:0000313" key="1">
    <source>
        <dbReference type="EMBL" id="OYR27203.1"/>
    </source>
</evidence>
<evidence type="ECO:0000313" key="2">
    <source>
        <dbReference type="Proteomes" id="UP000216188"/>
    </source>
</evidence>
<reference evidence="1 2" key="1">
    <citation type="submission" date="2017-07" db="EMBL/GenBank/DDBJ databases">
        <title>Phylogenetic study on the rhizospheric bacterium Ochrobactrum sp. A44.</title>
        <authorList>
            <person name="Krzyzanowska D.M."/>
            <person name="Ossowicki A."/>
            <person name="Rajewska M."/>
            <person name="Maciag T."/>
            <person name="Kaczynski Z."/>
            <person name="Czerwicka M."/>
            <person name="Jafra S."/>
        </authorList>
    </citation>
    <scope>NUCLEOTIDE SEQUENCE [LARGE SCALE GENOMIC DNA]</scope>
    <source>
        <strain evidence="1 2">CCUG 30717</strain>
    </source>
</reference>
<comment type="caution">
    <text evidence="1">The sequence shown here is derived from an EMBL/GenBank/DDBJ whole genome shotgun (WGS) entry which is preliminary data.</text>
</comment>
<protein>
    <submittedName>
        <fullName evidence="1">Uncharacterized protein</fullName>
    </submittedName>
</protein>
<keyword evidence="2" id="KW-1185">Reference proteome</keyword>
<dbReference type="EMBL" id="NNRM01000017">
    <property type="protein sequence ID" value="OYR27203.1"/>
    <property type="molecule type" value="Genomic_DNA"/>
</dbReference>
<proteinExistence type="predicted"/>